<sequence length="192" mass="20049">MPPRVTLRALSPLRLVAVTAPVLLLLYGILRLADGLDGDHGPGWAWNTGHSLFLASIVLFAALAVGLRRVLLADGPRLRALTDIATGATLAGAAGFVWVILGDLFAGLADAAPLPDPLFAVGPLLFQLGLLTLLVQAATVRPRRLPRWAPPVTFVGFAAIAVNLDLLPVAGALIFAALLPLRPDSAARIATR</sequence>
<feature type="transmembrane region" description="Helical" evidence="1">
    <location>
        <begin position="50"/>
        <end position="72"/>
    </location>
</feature>
<evidence type="ECO:0000256" key="1">
    <source>
        <dbReference type="SAM" id="Phobius"/>
    </source>
</evidence>
<gene>
    <name evidence="2" type="ORF">D7193_06370</name>
</gene>
<feature type="transmembrane region" description="Helical" evidence="1">
    <location>
        <begin position="84"/>
        <end position="106"/>
    </location>
</feature>
<keyword evidence="1" id="KW-0812">Transmembrane</keyword>
<evidence type="ECO:0000313" key="2">
    <source>
        <dbReference type="EMBL" id="RKN58209.1"/>
    </source>
</evidence>
<feature type="transmembrane region" description="Helical" evidence="1">
    <location>
        <begin position="152"/>
        <end position="178"/>
    </location>
</feature>
<evidence type="ECO:0008006" key="4">
    <source>
        <dbReference type="Google" id="ProtNLM"/>
    </source>
</evidence>
<protein>
    <recommendedName>
        <fullName evidence="4">Low temperature requirement protein A</fullName>
    </recommendedName>
</protein>
<organism evidence="2 3">
    <name type="scientific">Micromonospora costi</name>
    <dbReference type="NCBI Taxonomy" id="1530042"/>
    <lineage>
        <taxon>Bacteria</taxon>
        <taxon>Bacillati</taxon>
        <taxon>Actinomycetota</taxon>
        <taxon>Actinomycetes</taxon>
        <taxon>Micromonosporales</taxon>
        <taxon>Micromonosporaceae</taxon>
        <taxon>Micromonospora</taxon>
    </lineage>
</organism>
<dbReference type="EMBL" id="RBAN01000001">
    <property type="protein sequence ID" value="RKN58209.1"/>
    <property type="molecule type" value="Genomic_DNA"/>
</dbReference>
<proteinExistence type="predicted"/>
<accession>A0A3B0ACX5</accession>
<feature type="transmembrane region" description="Helical" evidence="1">
    <location>
        <begin position="118"/>
        <end position="140"/>
    </location>
</feature>
<reference evidence="2 3" key="1">
    <citation type="journal article" date="2015" name="Int. J. Syst. Evol. Microbiol.">
        <title>Micromonospora costi sp. nov., isolated from a leaf of Costus speciosus.</title>
        <authorList>
            <person name="Thawai C."/>
        </authorList>
    </citation>
    <scope>NUCLEOTIDE SEQUENCE [LARGE SCALE GENOMIC DNA]</scope>
    <source>
        <strain evidence="2 3">CS1-12</strain>
    </source>
</reference>
<keyword evidence="1" id="KW-0472">Membrane</keyword>
<feature type="transmembrane region" description="Helical" evidence="1">
    <location>
        <begin position="12"/>
        <end position="30"/>
    </location>
</feature>
<keyword evidence="1" id="KW-1133">Transmembrane helix</keyword>
<evidence type="ECO:0000313" key="3">
    <source>
        <dbReference type="Proteomes" id="UP000279968"/>
    </source>
</evidence>
<keyword evidence="3" id="KW-1185">Reference proteome</keyword>
<dbReference type="Proteomes" id="UP000279968">
    <property type="component" value="Unassembled WGS sequence"/>
</dbReference>
<dbReference type="OrthoDB" id="3539663at2"/>
<comment type="caution">
    <text evidence="2">The sequence shown here is derived from an EMBL/GenBank/DDBJ whole genome shotgun (WGS) entry which is preliminary data.</text>
</comment>
<dbReference type="AlphaFoldDB" id="A0A3B0ACX5"/>
<name>A0A3B0ACX5_9ACTN</name>